<dbReference type="AlphaFoldDB" id="A0A3B0R601"/>
<dbReference type="SUPFAM" id="SSF54909">
    <property type="entry name" value="Dimeric alpha+beta barrel"/>
    <property type="match status" value="1"/>
</dbReference>
<dbReference type="InterPro" id="IPR011008">
    <property type="entry name" value="Dimeric_a/b-barrel"/>
</dbReference>
<reference evidence="2" key="1">
    <citation type="submission" date="2018-06" db="EMBL/GenBank/DDBJ databases">
        <authorList>
            <person name="Zhirakovskaya E."/>
        </authorList>
    </citation>
    <scope>NUCLEOTIDE SEQUENCE</scope>
</reference>
<accession>A0A3B0R601</accession>
<organism evidence="2">
    <name type="scientific">hydrothermal vent metagenome</name>
    <dbReference type="NCBI Taxonomy" id="652676"/>
    <lineage>
        <taxon>unclassified sequences</taxon>
        <taxon>metagenomes</taxon>
        <taxon>ecological metagenomes</taxon>
    </lineage>
</organism>
<proteinExistence type="predicted"/>
<protein>
    <recommendedName>
        <fullName evidence="1">YCII-related domain-containing protein</fullName>
    </recommendedName>
</protein>
<dbReference type="Gene3D" id="3.30.70.1060">
    <property type="entry name" value="Dimeric alpha+beta barrel"/>
    <property type="match status" value="1"/>
</dbReference>
<sequence length="96" mass="10659">MLFVINCKDKTGALDVRLANRPDHLKFLGDLGSQVKAGGPFTDDHGELTGSMIVIEADNRTEVEAIVARDPYSKADLFQSVEITPWKWVIKNPEMS</sequence>
<dbReference type="InterPro" id="IPR005545">
    <property type="entry name" value="YCII"/>
</dbReference>
<gene>
    <name evidence="2" type="ORF">MNBD_ALPHA08-2410</name>
</gene>
<feature type="domain" description="YCII-related" evidence="1">
    <location>
        <begin position="1"/>
        <end position="87"/>
    </location>
</feature>
<dbReference type="EMBL" id="UOEC01000035">
    <property type="protein sequence ID" value="VAV87952.1"/>
    <property type="molecule type" value="Genomic_DNA"/>
</dbReference>
<dbReference type="Pfam" id="PF03795">
    <property type="entry name" value="YCII"/>
    <property type="match status" value="1"/>
</dbReference>
<name>A0A3B0R601_9ZZZZ</name>
<dbReference type="InterPro" id="IPR051807">
    <property type="entry name" value="Sec-metab_biosynth-assoc"/>
</dbReference>
<dbReference type="PANTHER" id="PTHR33606">
    <property type="entry name" value="PROTEIN YCII"/>
    <property type="match status" value="1"/>
</dbReference>
<evidence type="ECO:0000259" key="1">
    <source>
        <dbReference type="Pfam" id="PF03795"/>
    </source>
</evidence>
<evidence type="ECO:0000313" key="2">
    <source>
        <dbReference type="EMBL" id="VAV87952.1"/>
    </source>
</evidence>
<dbReference type="PANTHER" id="PTHR33606:SF3">
    <property type="entry name" value="PROTEIN YCII"/>
    <property type="match status" value="1"/>
</dbReference>